<accession>A0A150P8U8</accession>
<organism evidence="1 2">
    <name type="scientific">Sorangium cellulosum</name>
    <name type="common">Polyangium cellulosum</name>
    <dbReference type="NCBI Taxonomy" id="56"/>
    <lineage>
        <taxon>Bacteria</taxon>
        <taxon>Pseudomonadati</taxon>
        <taxon>Myxococcota</taxon>
        <taxon>Polyangia</taxon>
        <taxon>Polyangiales</taxon>
        <taxon>Polyangiaceae</taxon>
        <taxon>Sorangium</taxon>
    </lineage>
</organism>
<comment type="caution">
    <text evidence="1">The sequence shown here is derived from an EMBL/GenBank/DDBJ whole genome shotgun (WGS) entry which is preliminary data.</text>
</comment>
<dbReference type="AlphaFoldDB" id="A0A150P8U8"/>
<protein>
    <submittedName>
        <fullName evidence="1">Uncharacterized protein</fullName>
    </submittedName>
</protein>
<evidence type="ECO:0000313" key="1">
    <source>
        <dbReference type="EMBL" id="KYF51898.1"/>
    </source>
</evidence>
<gene>
    <name evidence="1" type="ORF">BE08_36990</name>
</gene>
<dbReference type="Proteomes" id="UP000075420">
    <property type="component" value="Unassembled WGS sequence"/>
</dbReference>
<proteinExistence type="predicted"/>
<dbReference type="EMBL" id="JELY01002672">
    <property type="protein sequence ID" value="KYF51898.1"/>
    <property type="molecule type" value="Genomic_DNA"/>
</dbReference>
<name>A0A150P8U8_SORCE</name>
<evidence type="ECO:0000313" key="2">
    <source>
        <dbReference type="Proteomes" id="UP000075420"/>
    </source>
</evidence>
<sequence>MRMPNVSCFASTHSSRCGRAGGFGFTFGSRSLAIGSSTTISCGRVQIVTSSPLARDTAIGTGGSCSTLLPGSFGSGTNGMTSFVVAPVSVAVVSLVGPAPASASGRMNPAFSSARAASLSPWTLKPSGSTVSPLPCATVTSRCAA</sequence>
<reference evidence="1 2" key="1">
    <citation type="submission" date="2014-02" db="EMBL/GenBank/DDBJ databases">
        <title>The small core and large imbalanced accessory genome model reveals a collaborative survival strategy of Sorangium cellulosum strains in nature.</title>
        <authorList>
            <person name="Han K."/>
            <person name="Peng R."/>
            <person name="Blom J."/>
            <person name="Li Y.-Z."/>
        </authorList>
    </citation>
    <scope>NUCLEOTIDE SEQUENCE [LARGE SCALE GENOMIC DNA]</scope>
    <source>
        <strain evidence="1 2">So0157-25</strain>
    </source>
</reference>